<protein>
    <recommendedName>
        <fullName evidence="4">Lipoprotein</fullName>
    </recommendedName>
</protein>
<reference evidence="2 3" key="2">
    <citation type="submission" date="2020-05" db="EMBL/GenBank/DDBJ databases">
        <title>Draft genome sequence of Desulfovibrio sp. strainFSS-1.</title>
        <authorList>
            <person name="Shimoshige H."/>
            <person name="Kobayashi H."/>
            <person name="Maekawa T."/>
        </authorList>
    </citation>
    <scope>NUCLEOTIDE SEQUENCE [LARGE SCALE GENOMIC DNA]</scope>
    <source>
        <strain evidence="2 3">SIID29052-01</strain>
    </source>
</reference>
<evidence type="ECO:0000256" key="1">
    <source>
        <dbReference type="SAM" id="SignalP"/>
    </source>
</evidence>
<sequence length="106" mass="11606">MRIVLCLALLALAAACGPVRPMTESEFKGFCYQYDAGPQTDCVPINTCDAYLTVIGVPQPSQQACLDGCKGVYAEQVQRMGLTGCKGAPEFARDWCQRYCRNAYPQ</sequence>
<dbReference type="Proteomes" id="UP000494245">
    <property type="component" value="Unassembled WGS sequence"/>
</dbReference>
<reference evidence="2 3" key="1">
    <citation type="submission" date="2020-04" db="EMBL/GenBank/DDBJ databases">
        <authorList>
            <consortium name="Desulfovibrio sp. FSS-1 genome sequencing consortium"/>
            <person name="Shimoshige H."/>
            <person name="Kobayashi H."/>
            <person name="Maekawa T."/>
        </authorList>
    </citation>
    <scope>NUCLEOTIDE SEQUENCE [LARGE SCALE GENOMIC DNA]</scope>
    <source>
        <strain evidence="2 3">SIID29052-01</strain>
    </source>
</reference>
<feature type="chain" id="PRO_5028969341" description="Lipoprotein" evidence="1">
    <location>
        <begin position="22"/>
        <end position="106"/>
    </location>
</feature>
<dbReference type="AlphaFoldDB" id="A0A6V8LT30"/>
<name>A0A6V8LT30_9BACT</name>
<dbReference type="PROSITE" id="PS51257">
    <property type="entry name" value="PROKAR_LIPOPROTEIN"/>
    <property type="match status" value="1"/>
</dbReference>
<keyword evidence="1" id="KW-0732">Signal</keyword>
<comment type="caution">
    <text evidence="2">The sequence shown here is derived from an EMBL/GenBank/DDBJ whole genome shotgun (WGS) entry which is preliminary data.</text>
</comment>
<feature type="signal peptide" evidence="1">
    <location>
        <begin position="1"/>
        <end position="21"/>
    </location>
</feature>
<gene>
    <name evidence="2" type="ORF">NNJEOMEG_01565</name>
</gene>
<dbReference type="RefSeq" id="WP_173083066.1">
    <property type="nucleotide sequence ID" value="NZ_BLTE01000006.1"/>
</dbReference>
<keyword evidence="3" id="KW-1185">Reference proteome</keyword>
<evidence type="ECO:0000313" key="2">
    <source>
        <dbReference type="EMBL" id="GFK93731.1"/>
    </source>
</evidence>
<proteinExistence type="predicted"/>
<dbReference type="EMBL" id="BLTE01000006">
    <property type="protein sequence ID" value="GFK93731.1"/>
    <property type="molecule type" value="Genomic_DNA"/>
</dbReference>
<evidence type="ECO:0008006" key="4">
    <source>
        <dbReference type="Google" id="ProtNLM"/>
    </source>
</evidence>
<evidence type="ECO:0000313" key="3">
    <source>
        <dbReference type="Proteomes" id="UP000494245"/>
    </source>
</evidence>
<accession>A0A6V8LT30</accession>
<organism evidence="2 3">
    <name type="scientific">Fundidesulfovibrio magnetotacticus</name>
    <dbReference type="NCBI Taxonomy" id="2730080"/>
    <lineage>
        <taxon>Bacteria</taxon>
        <taxon>Pseudomonadati</taxon>
        <taxon>Thermodesulfobacteriota</taxon>
        <taxon>Desulfovibrionia</taxon>
        <taxon>Desulfovibrionales</taxon>
        <taxon>Desulfovibrionaceae</taxon>
        <taxon>Fundidesulfovibrio</taxon>
    </lineage>
</organism>